<comment type="cofactor">
    <cofactor evidence="15">
        <name>Zn(2+)</name>
        <dbReference type="ChEBI" id="CHEBI:29105"/>
    </cofactor>
    <text evidence="15">Binds 1 zinc ion per subunit.</text>
</comment>
<dbReference type="GO" id="GO:0005524">
    <property type="term" value="F:ATP binding"/>
    <property type="evidence" value="ECO:0007669"/>
    <property type="project" value="UniProtKB-UniRule"/>
</dbReference>
<feature type="binding site" evidence="15">
    <location>
        <position position="503"/>
    </location>
    <ligand>
        <name>Zn(2+)</name>
        <dbReference type="ChEBI" id="CHEBI:29105"/>
        <note>catalytic</note>
    </ligand>
</feature>
<dbReference type="GO" id="GO:0004222">
    <property type="term" value="F:metalloendopeptidase activity"/>
    <property type="evidence" value="ECO:0007669"/>
    <property type="project" value="InterPro"/>
</dbReference>
<dbReference type="PROSITE" id="PS00674">
    <property type="entry name" value="AAA"/>
    <property type="match status" value="1"/>
</dbReference>
<dbReference type="InterPro" id="IPR003593">
    <property type="entry name" value="AAA+_ATPase"/>
</dbReference>
<dbReference type="GO" id="GO:0051301">
    <property type="term" value="P:cell division"/>
    <property type="evidence" value="ECO:0007669"/>
    <property type="project" value="UniProtKB-KW"/>
</dbReference>
<evidence type="ECO:0000256" key="9">
    <source>
        <dbReference type="ARBA" id="ARBA00022833"/>
    </source>
</evidence>
<keyword evidence="9 15" id="KW-0862">Zinc</keyword>
<keyword evidence="10 15" id="KW-0067">ATP-binding</keyword>
<keyword evidence="12 15" id="KW-0482">Metalloprotease</keyword>
<feature type="domain" description="AAA+ ATPase" evidence="17">
    <location>
        <begin position="197"/>
        <end position="335"/>
    </location>
</feature>
<dbReference type="NCBIfam" id="TIGR01241">
    <property type="entry name" value="FtsH_fam"/>
    <property type="match status" value="1"/>
</dbReference>
<dbReference type="Pfam" id="PF01434">
    <property type="entry name" value="Peptidase_M41"/>
    <property type="match status" value="1"/>
</dbReference>
<evidence type="ECO:0000256" key="2">
    <source>
        <dbReference type="ARBA" id="ARBA00010044"/>
    </source>
</evidence>
<accession>A0AB73TA62</accession>
<proteinExistence type="inferred from homology"/>
<organism evidence="18 19">
    <name type="scientific">Murimonas intestini</name>
    <dbReference type="NCBI Taxonomy" id="1337051"/>
    <lineage>
        <taxon>Bacteria</taxon>
        <taxon>Bacillati</taxon>
        <taxon>Bacillota</taxon>
        <taxon>Clostridia</taxon>
        <taxon>Lachnospirales</taxon>
        <taxon>Lachnospiraceae</taxon>
        <taxon>Murimonas</taxon>
    </lineage>
</organism>
<keyword evidence="18" id="KW-0131">Cell cycle</keyword>
<dbReference type="InterPro" id="IPR003959">
    <property type="entry name" value="ATPase_AAA_core"/>
</dbReference>
<dbReference type="GO" id="GO:0004176">
    <property type="term" value="F:ATP-dependent peptidase activity"/>
    <property type="evidence" value="ECO:0007669"/>
    <property type="project" value="InterPro"/>
</dbReference>
<dbReference type="Pfam" id="PF06480">
    <property type="entry name" value="FtsH_ext"/>
    <property type="match status" value="1"/>
</dbReference>
<evidence type="ECO:0000256" key="3">
    <source>
        <dbReference type="ARBA" id="ARBA00022475"/>
    </source>
</evidence>
<keyword evidence="6 15" id="KW-0479">Metal-binding</keyword>
<dbReference type="InterPro" id="IPR027417">
    <property type="entry name" value="P-loop_NTPase"/>
</dbReference>
<sequence length="608" mass="66907">MKEVKTPKKPLIYYYGIVLLILFLFNVIVSPLLMQKQVQEIDYGTFMGMIESKNIGQVEIDDSQIIFTDKENTVIYKTGVMNDPTLAERLYESGAKFEKNIEQKMSPVLSFLLTFILPMVIFIGLGQYMSKKMLQQMGGKDSMAFGMGKSNAKVYVQSTQGIHFSDVAGEDEAKESLAEIVDYLHNTKKYTDAGASMPKGLLLVGPPGTGKTMLAKAVAGEAGVPFFAISGSEFVEMFVGMGASKVRDLFKQAKEKAPCIVFIDEIDAIGKKRDGQIGGNDEREQTLNQLLTEMDGFEGNNGVIILAATNRPESLDPALTRPGRFDRRVPVELPDLLGREAILKVHAKKIKVADDVNFHTIARMASGASGAELANIINEAALSAVRAGRTIVNQADLEESIETVIAGYQKKNSVLSDHEKKVVAYHEIGHALAAAMQSHSAPVQKITIIPRTSGALGYTMQVEEGDKYLMTQKEIENKIVTFTGGRAAEEIVFGEITTGASNDIEQATKLARAMITRYGMSEEFDMVAMETVTNQYLGGDTSLTCSANTQKEIDKKVVELVKKQHEKARKILSENREKLDELAQFLYERETINGEEFMEILNQGGANQ</sequence>
<comment type="subcellular location">
    <subcellularLocation>
        <location evidence="15">Cell membrane</location>
        <topology evidence="15">Multi-pass membrane protein</topology>
        <orientation evidence="15">Cytoplasmic side</orientation>
    </subcellularLocation>
    <subcellularLocation>
        <location evidence="1">Membrane</location>
    </subcellularLocation>
</comment>
<feature type="binding site" evidence="15">
    <location>
        <position position="426"/>
    </location>
    <ligand>
        <name>Zn(2+)</name>
        <dbReference type="ChEBI" id="CHEBI:29105"/>
        <note>catalytic</note>
    </ligand>
</feature>
<keyword evidence="8 15" id="KW-0378">Hydrolase</keyword>
<dbReference type="RefSeq" id="WP_109624543.1">
    <property type="nucleotide sequence ID" value="NZ_JANKBI010000001.1"/>
</dbReference>
<dbReference type="PANTHER" id="PTHR23076">
    <property type="entry name" value="METALLOPROTEASE M41 FTSH"/>
    <property type="match status" value="1"/>
</dbReference>
<comment type="similarity">
    <text evidence="16">Belongs to the AAA ATPase family.</text>
</comment>
<evidence type="ECO:0000256" key="13">
    <source>
        <dbReference type="ARBA" id="ARBA00023136"/>
    </source>
</evidence>
<feature type="binding site" evidence="15">
    <location>
        <begin position="205"/>
        <end position="212"/>
    </location>
    <ligand>
        <name>ATP</name>
        <dbReference type="ChEBI" id="CHEBI:30616"/>
    </ligand>
</feature>
<dbReference type="InterPro" id="IPR005936">
    <property type="entry name" value="FtsH"/>
</dbReference>
<evidence type="ECO:0000313" key="19">
    <source>
        <dbReference type="Proteomes" id="UP000245412"/>
    </source>
</evidence>
<dbReference type="FunFam" id="1.10.8.60:FF:000001">
    <property type="entry name" value="ATP-dependent zinc metalloprotease FtsH"/>
    <property type="match status" value="1"/>
</dbReference>
<dbReference type="Gene3D" id="3.40.50.300">
    <property type="entry name" value="P-loop containing nucleotide triphosphate hydrolases"/>
    <property type="match status" value="1"/>
</dbReference>
<dbReference type="Gene3D" id="1.20.58.760">
    <property type="entry name" value="Peptidase M41"/>
    <property type="match status" value="1"/>
</dbReference>
<dbReference type="GO" id="GO:0005886">
    <property type="term" value="C:plasma membrane"/>
    <property type="evidence" value="ECO:0007669"/>
    <property type="project" value="UniProtKB-SubCell"/>
</dbReference>
<reference evidence="18 19" key="1">
    <citation type="submission" date="2018-05" db="EMBL/GenBank/DDBJ databases">
        <authorList>
            <person name="Goeker M."/>
            <person name="Huntemann M."/>
            <person name="Clum A."/>
            <person name="Pillay M."/>
            <person name="Palaniappan K."/>
            <person name="Varghese N."/>
            <person name="Mikhailova N."/>
            <person name="Stamatis D."/>
            <person name="Reddy T."/>
            <person name="Daum C."/>
            <person name="Shapiro N."/>
            <person name="Ivanova N."/>
            <person name="Kyrpides N."/>
            <person name="Woyke T."/>
        </authorList>
    </citation>
    <scope>NUCLEOTIDE SEQUENCE [LARGE SCALE GENOMIC DNA]</scope>
    <source>
        <strain evidence="18 19">DSM 26524</strain>
    </source>
</reference>
<feature type="transmembrane region" description="Helical" evidence="15">
    <location>
        <begin position="108"/>
        <end position="128"/>
    </location>
</feature>
<keyword evidence="4 15" id="KW-0645">Protease</keyword>
<dbReference type="HAMAP" id="MF_01458">
    <property type="entry name" value="FtsH"/>
    <property type="match status" value="1"/>
</dbReference>
<comment type="function">
    <text evidence="15">Acts as a processive, ATP-dependent zinc metallopeptidase for both cytoplasmic and membrane proteins. Plays a role in the quality control of integral membrane proteins.</text>
</comment>
<dbReference type="InterPro" id="IPR041569">
    <property type="entry name" value="AAA_lid_3"/>
</dbReference>
<keyword evidence="3 15" id="KW-1003">Cell membrane</keyword>
<dbReference type="CDD" id="cd19501">
    <property type="entry name" value="RecA-like_FtsH"/>
    <property type="match status" value="1"/>
</dbReference>
<dbReference type="Gene3D" id="3.30.720.210">
    <property type="match status" value="1"/>
</dbReference>
<dbReference type="Pfam" id="PF00004">
    <property type="entry name" value="AAA"/>
    <property type="match status" value="1"/>
</dbReference>
<keyword evidence="11 15" id="KW-1133">Transmembrane helix</keyword>
<keyword evidence="19" id="KW-1185">Reference proteome</keyword>
<dbReference type="SUPFAM" id="SSF140990">
    <property type="entry name" value="FtsH protease domain-like"/>
    <property type="match status" value="1"/>
</dbReference>
<evidence type="ECO:0000256" key="7">
    <source>
        <dbReference type="ARBA" id="ARBA00022741"/>
    </source>
</evidence>
<dbReference type="Gene3D" id="1.10.8.60">
    <property type="match status" value="1"/>
</dbReference>
<evidence type="ECO:0000256" key="1">
    <source>
        <dbReference type="ARBA" id="ARBA00004370"/>
    </source>
</evidence>
<dbReference type="EC" id="3.4.24.-" evidence="15"/>
<dbReference type="GO" id="GO:0030163">
    <property type="term" value="P:protein catabolic process"/>
    <property type="evidence" value="ECO:0007669"/>
    <property type="project" value="UniProtKB-UniRule"/>
</dbReference>
<dbReference type="Proteomes" id="UP000245412">
    <property type="component" value="Unassembled WGS sequence"/>
</dbReference>
<dbReference type="AlphaFoldDB" id="A0AB73TA62"/>
<dbReference type="SMART" id="SM00382">
    <property type="entry name" value="AAA"/>
    <property type="match status" value="1"/>
</dbReference>
<dbReference type="SUPFAM" id="SSF52540">
    <property type="entry name" value="P-loop containing nucleoside triphosphate hydrolases"/>
    <property type="match status" value="1"/>
</dbReference>
<dbReference type="FunFam" id="1.20.58.760:FF:000001">
    <property type="entry name" value="ATP-dependent zinc metalloprotease FtsH"/>
    <property type="match status" value="1"/>
</dbReference>
<dbReference type="GO" id="GO:0008270">
    <property type="term" value="F:zinc ion binding"/>
    <property type="evidence" value="ECO:0007669"/>
    <property type="project" value="UniProtKB-UniRule"/>
</dbReference>
<evidence type="ECO:0000256" key="6">
    <source>
        <dbReference type="ARBA" id="ARBA00022723"/>
    </source>
</evidence>
<dbReference type="InterPro" id="IPR037219">
    <property type="entry name" value="Peptidase_M41-like"/>
</dbReference>
<dbReference type="InterPro" id="IPR000642">
    <property type="entry name" value="Peptidase_M41"/>
</dbReference>
<comment type="similarity">
    <text evidence="14 15">In the central section; belongs to the AAA ATPase family.</text>
</comment>
<comment type="caution">
    <text evidence="18">The sequence shown here is derived from an EMBL/GenBank/DDBJ whole genome shotgun (WGS) entry which is preliminary data.</text>
</comment>
<evidence type="ECO:0000256" key="16">
    <source>
        <dbReference type="RuleBase" id="RU003651"/>
    </source>
</evidence>
<comment type="similarity">
    <text evidence="2 15">In the C-terminal section; belongs to the peptidase M41 family.</text>
</comment>
<feature type="transmembrane region" description="Helical" evidence="15">
    <location>
        <begin position="12"/>
        <end position="34"/>
    </location>
</feature>
<dbReference type="Pfam" id="PF17862">
    <property type="entry name" value="AAA_lid_3"/>
    <property type="match status" value="1"/>
</dbReference>
<dbReference type="InterPro" id="IPR011546">
    <property type="entry name" value="Pept_M41_FtsH_extracell"/>
</dbReference>
<name>A0AB73TA62_9FIRM</name>
<keyword evidence="7 15" id="KW-0547">Nucleotide-binding</keyword>
<comment type="subunit">
    <text evidence="15">Homohexamer.</text>
</comment>
<dbReference type="EMBL" id="QGGY01000001">
    <property type="protein sequence ID" value="PWJ79133.1"/>
    <property type="molecule type" value="Genomic_DNA"/>
</dbReference>
<evidence type="ECO:0000256" key="4">
    <source>
        <dbReference type="ARBA" id="ARBA00022670"/>
    </source>
</evidence>
<feature type="active site" evidence="15">
    <location>
        <position position="427"/>
    </location>
</feature>
<dbReference type="InterPro" id="IPR003960">
    <property type="entry name" value="ATPase_AAA_CS"/>
</dbReference>
<feature type="binding site" evidence="15">
    <location>
        <position position="430"/>
    </location>
    <ligand>
        <name>Zn(2+)</name>
        <dbReference type="ChEBI" id="CHEBI:29105"/>
        <note>catalytic</note>
    </ligand>
</feature>
<dbReference type="PANTHER" id="PTHR23076:SF97">
    <property type="entry name" value="ATP-DEPENDENT ZINC METALLOPROTEASE YME1L1"/>
    <property type="match status" value="1"/>
</dbReference>
<evidence type="ECO:0000313" key="18">
    <source>
        <dbReference type="EMBL" id="PWJ79133.1"/>
    </source>
</evidence>
<evidence type="ECO:0000256" key="11">
    <source>
        <dbReference type="ARBA" id="ARBA00022989"/>
    </source>
</evidence>
<keyword evidence="18" id="KW-0132">Cell division</keyword>
<evidence type="ECO:0000256" key="10">
    <source>
        <dbReference type="ARBA" id="ARBA00022840"/>
    </source>
</evidence>
<keyword evidence="13 15" id="KW-0472">Membrane</keyword>
<protein>
    <recommendedName>
        <fullName evidence="15">ATP-dependent zinc metalloprotease FtsH</fullName>
        <ecNumber evidence="15">3.4.24.-</ecNumber>
    </recommendedName>
</protein>
<keyword evidence="5 15" id="KW-0812">Transmembrane</keyword>
<dbReference type="GO" id="GO:0006508">
    <property type="term" value="P:proteolysis"/>
    <property type="evidence" value="ECO:0007669"/>
    <property type="project" value="UniProtKB-KW"/>
</dbReference>
<evidence type="ECO:0000256" key="8">
    <source>
        <dbReference type="ARBA" id="ARBA00022801"/>
    </source>
</evidence>
<gene>
    <name evidence="15" type="primary">ftsH</name>
    <name evidence="18" type="ORF">C7383_101510</name>
</gene>
<dbReference type="GO" id="GO:0016887">
    <property type="term" value="F:ATP hydrolysis activity"/>
    <property type="evidence" value="ECO:0007669"/>
    <property type="project" value="UniProtKB-UniRule"/>
</dbReference>
<evidence type="ECO:0000259" key="17">
    <source>
        <dbReference type="SMART" id="SM00382"/>
    </source>
</evidence>
<evidence type="ECO:0000256" key="15">
    <source>
        <dbReference type="HAMAP-Rule" id="MF_01458"/>
    </source>
</evidence>
<dbReference type="FunFam" id="3.40.50.300:FF:000001">
    <property type="entry name" value="ATP-dependent zinc metalloprotease FtsH"/>
    <property type="match status" value="1"/>
</dbReference>
<evidence type="ECO:0000256" key="5">
    <source>
        <dbReference type="ARBA" id="ARBA00022692"/>
    </source>
</evidence>
<evidence type="ECO:0000256" key="14">
    <source>
        <dbReference type="ARBA" id="ARBA00061570"/>
    </source>
</evidence>
<evidence type="ECO:0000256" key="12">
    <source>
        <dbReference type="ARBA" id="ARBA00023049"/>
    </source>
</evidence>